<protein>
    <submittedName>
        <fullName evidence="1">Uncharacterized protein</fullName>
    </submittedName>
</protein>
<evidence type="ECO:0000313" key="1">
    <source>
        <dbReference type="EMBL" id="CAE0414043.1"/>
    </source>
</evidence>
<gene>
    <name evidence="1" type="ORF">ACOF00016_LOCUS11286</name>
</gene>
<organism evidence="1">
    <name type="scientific">Amphora coffeiformis</name>
    <dbReference type="NCBI Taxonomy" id="265554"/>
    <lineage>
        <taxon>Eukaryota</taxon>
        <taxon>Sar</taxon>
        <taxon>Stramenopiles</taxon>
        <taxon>Ochrophyta</taxon>
        <taxon>Bacillariophyta</taxon>
        <taxon>Bacillariophyceae</taxon>
        <taxon>Bacillariophycidae</taxon>
        <taxon>Thalassiophysales</taxon>
        <taxon>Catenulaceae</taxon>
        <taxon>Amphora</taxon>
    </lineage>
</organism>
<dbReference type="EMBL" id="HBIM01014022">
    <property type="protein sequence ID" value="CAE0414043.1"/>
    <property type="molecule type" value="Transcribed_RNA"/>
</dbReference>
<name>A0A7S3L822_9STRA</name>
<reference evidence="1" key="1">
    <citation type="submission" date="2021-01" db="EMBL/GenBank/DDBJ databases">
        <authorList>
            <person name="Corre E."/>
            <person name="Pelletier E."/>
            <person name="Niang G."/>
            <person name="Scheremetjew M."/>
            <person name="Finn R."/>
            <person name="Kale V."/>
            <person name="Holt S."/>
            <person name="Cochrane G."/>
            <person name="Meng A."/>
            <person name="Brown T."/>
            <person name="Cohen L."/>
        </authorList>
    </citation>
    <scope>NUCLEOTIDE SEQUENCE</scope>
    <source>
        <strain evidence="1">CCMP127</strain>
    </source>
</reference>
<proteinExistence type="predicted"/>
<dbReference type="AlphaFoldDB" id="A0A7S3L822"/>
<sequence>MLLLVAGSASTKNDDQSVTSLKKLHPTSVSCCKKKNHVRIFFHCSIDTWSFYHLLVVDFDEPLGCARHTRWCSCRGERHVNEMDSVSAMRKGLYRSEVNPWLWVQTMLVRNSATRKTKAIRMPREAMKQPSGEEEPRKNAVSVFIVPLQNYDQVVGFLPWDFTEDFGLLHHCLTYKCWHAKADTNNRHQNREF</sequence>
<accession>A0A7S3L822</accession>